<comment type="caution">
    <text evidence="2">The sequence shown here is derived from an EMBL/GenBank/DDBJ whole genome shotgun (WGS) entry which is preliminary data.</text>
</comment>
<evidence type="ECO:0000313" key="3">
    <source>
        <dbReference type="Proteomes" id="UP000469185"/>
    </source>
</evidence>
<organism evidence="2 3">
    <name type="scientific">Phytoactinopolyspora alkaliphila</name>
    <dbReference type="NCBI Taxonomy" id="1783498"/>
    <lineage>
        <taxon>Bacteria</taxon>
        <taxon>Bacillati</taxon>
        <taxon>Actinomycetota</taxon>
        <taxon>Actinomycetes</taxon>
        <taxon>Jiangellales</taxon>
        <taxon>Jiangellaceae</taxon>
        <taxon>Phytoactinopolyspora</taxon>
    </lineage>
</organism>
<dbReference type="EMBL" id="JAAGOB010000011">
    <property type="protein sequence ID" value="NED97346.1"/>
    <property type="molecule type" value="Genomic_DNA"/>
</dbReference>
<proteinExistence type="predicted"/>
<evidence type="ECO:0008006" key="4">
    <source>
        <dbReference type="Google" id="ProtNLM"/>
    </source>
</evidence>
<dbReference type="RefSeq" id="WP_163820137.1">
    <property type="nucleotide sequence ID" value="NZ_JAAGOB010000011.1"/>
</dbReference>
<evidence type="ECO:0000256" key="1">
    <source>
        <dbReference type="SAM" id="MobiDB-lite"/>
    </source>
</evidence>
<evidence type="ECO:0000313" key="2">
    <source>
        <dbReference type="EMBL" id="NED97346.1"/>
    </source>
</evidence>
<accession>A0A6N9YQL6</accession>
<feature type="compositionally biased region" description="Low complexity" evidence="1">
    <location>
        <begin position="440"/>
        <end position="454"/>
    </location>
</feature>
<protein>
    <recommendedName>
        <fullName evidence="4">Stress response protein</fullName>
    </recommendedName>
</protein>
<reference evidence="2 3" key="1">
    <citation type="submission" date="2020-02" db="EMBL/GenBank/DDBJ databases">
        <authorList>
            <person name="Li X.-J."/>
            <person name="Feng X.-M."/>
        </authorList>
    </citation>
    <scope>NUCLEOTIDE SEQUENCE [LARGE SCALE GENOMIC DNA]</scope>
    <source>
        <strain evidence="2 3">CGMCC 4.7225</strain>
    </source>
</reference>
<sequence>MADRPTFLESGEQARLIPVAADSSRETRAVSILLAAMMSVPPFALTMLQQLGQRVGTRSSLLGFTEVVFTRNGDQAKTRPDGLLVFDGGRGRQWNCLVEAKIGRAEIEPEQITKYANLARTNGITALLTISNQFVATPTHSPVRLPKSVLKGVELFHWSWMSIVTNAMLLLNEHKFERPEQRFILNEMVRYFSHPTVTVSSFDRMNPEWKELNAKVQSGARLSRSSPEVERSVAAWHQESRDLCLLMSRRLNRTVRQRLSKSHVNDQVTRLKDDSDSLIARHALSCAFDVPDAASPLQVVADLQRRCVSVSMVLSAPRDKQRASSRINWVLRQLAKTDPAGIHVRASWPGRAPDTQATLADLREDASLLEGENKSLAPTQFEVLLIRDLAGKFSGSRTFVELLEEAVPHFYEQVGERVRGYVAPPPKLRRAEPEVETQIEPEAPIAALPEPADP</sequence>
<dbReference type="Proteomes" id="UP000469185">
    <property type="component" value="Unassembled WGS sequence"/>
</dbReference>
<feature type="region of interest" description="Disordered" evidence="1">
    <location>
        <begin position="427"/>
        <end position="454"/>
    </location>
</feature>
<name>A0A6N9YQL6_9ACTN</name>
<gene>
    <name evidence="2" type="ORF">G1H11_18780</name>
</gene>
<keyword evidence="3" id="KW-1185">Reference proteome</keyword>
<dbReference type="AlphaFoldDB" id="A0A6N9YQL6"/>